<evidence type="ECO:0000313" key="2">
    <source>
        <dbReference type="Proteomes" id="UP001567538"/>
    </source>
</evidence>
<keyword evidence="2" id="KW-1185">Reference proteome</keyword>
<protein>
    <submittedName>
        <fullName evidence="1">Uncharacterized protein</fullName>
    </submittedName>
</protein>
<gene>
    <name evidence="1" type="ORF">AAHA92_08147</name>
</gene>
<accession>A0ABD1HM98</accession>
<dbReference type="Proteomes" id="UP001567538">
    <property type="component" value="Unassembled WGS sequence"/>
</dbReference>
<reference evidence="1 2" key="1">
    <citation type="submission" date="2024-06" db="EMBL/GenBank/DDBJ databases">
        <title>A chromosome level genome sequence of Diviner's sage (Salvia divinorum).</title>
        <authorList>
            <person name="Ford S.A."/>
            <person name="Ro D.-K."/>
            <person name="Ness R.W."/>
            <person name="Phillips M.A."/>
        </authorList>
    </citation>
    <scope>NUCLEOTIDE SEQUENCE [LARGE SCALE GENOMIC DNA]</scope>
    <source>
        <strain evidence="1">SAF-2024a</strain>
        <tissue evidence="1">Leaf</tissue>
    </source>
</reference>
<dbReference type="AlphaFoldDB" id="A0ABD1HM98"/>
<dbReference type="EMBL" id="JBEAFC010000004">
    <property type="protein sequence ID" value="KAL1557587.1"/>
    <property type="molecule type" value="Genomic_DNA"/>
</dbReference>
<name>A0ABD1HM98_SALDI</name>
<organism evidence="1 2">
    <name type="scientific">Salvia divinorum</name>
    <name type="common">Maria pastora</name>
    <name type="synonym">Diviner's sage</name>
    <dbReference type="NCBI Taxonomy" id="28513"/>
    <lineage>
        <taxon>Eukaryota</taxon>
        <taxon>Viridiplantae</taxon>
        <taxon>Streptophyta</taxon>
        <taxon>Embryophyta</taxon>
        <taxon>Tracheophyta</taxon>
        <taxon>Spermatophyta</taxon>
        <taxon>Magnoliopsida</taxon>
        <taxon>eudicotyledons</taxon>
        <taxon>Gunneridae</taxon>
        <taxon>Pentapetalae</taxon>
        <taxon>asterids</taxon>
        <taxon>lamiids</taxon>
        <taxon>Lamiales</taxon>
        <taxon>Lamiaceae</taxon>
        <taxon>Nepetoideae</taxon>
        <taxon>Mentheae</taxon>
        <taxon>Salviinae</taxon>
        <taxon>Salvia</taxon>
        <taxon>Salvia subgen. Calosphace</taxon>
    </lineage>
</organism>
<proteinExistence type="predicted"/>
<sequence length="109" mass="12539">MESRVFNSRNRIFEDDDAQSQRSKYTSLRDLKLVTSIALRGAPCLRPRNYNPAAGNPLLRRAAMLYGRTGAPRPLRKSSSMCLCSRTPRWMKESMQVCFGFNIDHRDID</sequence>
<evidence type="ECO:0000313" key="1">
    <source>
        <dbReference type="EMBL" id="KAL1557587.1"/>
    </source>
</evidence>
<comment type="caution">
    <text evidence="1">The sequence shown here is derived from an EMBL/GenBank/DDBJ whole genome shotgun (WGS) entry which is preliminary data.</text>
</comment>